<proteinExistence type="predicted"/>
<dbReference type="EMBL" id="VLLN01000005">
    <property type="protein sequence ID" value="TWJ26435.1"/>
    <property type="molecule type" value="Genomic_DNA"/>
</dbReference>
<dbReference type="Proteomes" id="UP000319449">
    <property type="component" value="Unassembled WGS sequence"/>
</dbReference>
<organism evidence="1 2">
    <name type="scientific">Geobacter argillaceus</name>
    <dbReference type="NCBI Taxonomy" id="345631"/>
    <lineage>
        <taxon>Bacteria</taxon>
        <taxon>Pseudomonadati</taxon>
        <taxon>Thermodesulfobacteriota</taxon>
        <taxon>Desulfuromonadia</taxon>
        <taxon>Geobacterales</taxon>
        <taxon>Geobacteraceae</taxon>
        <taxon>Geobacter</taxon>
    </lineage>
</organism>
<evidence type="ECO:0000313" key="2">
    <source>
        <dbReference type="Proteomes" id="UP000319449"/>
    </source>
</evidence>
<name>A0A562W8I3_9BACT</name>
<dbReference type="PANTHER" id="PTHR42869:SF1">
    <property type="entry name" value="SLL0572 PROTEIN"/>
    <property type="match status" value="1"/>
</dbReference>
<dbReference type="AlphaFoldDB" id="A0A562W8I3"/>
<comment type="caution">
    <text evidence="1">The sequence shown here is derived from an EMBL/GenBank/DDBJ whole genome shotgun (WGS) entry which is preliminary data.</text>
</comment>
<reference evidence="1 2" key="1">
    <citation type="submission" date="2019-07" db="EMBL/GenBank/DDBJ databases">
        <title>Genomic Encyclopedia of Archaeal and Bacterial Type Strains, Phase II (KMG-II): from individual species to whole genera.</title>
        <authorList>
            <person name="Goeker M."/>
        </authorList>
    </citation>
    <scope>NUCLEOTIDE SEQUENCE [LARGE SCALE GENOMIC DNA]</scope>
    <source>
        <strain evidence="1 2">ATCC BAA-1139</strain>
    </source>
</reference>
<gene>
    <name evidence="1" type="ORF">JN12_01141</name>
</gene>
<accession>A0A562W8I3</accession>
<dbReference type="RefSeq" id="WP_246125763.1">
    <property type="nucleotide sequence ID" value="NZ_VLLN01000005.1"/>
</dbReference>
<protein>
    <submittedName>
        <fullName evidence="1">Putative GTPase</fullName>
    </submittedName>
</protein>
<dbReference type="Gene3D" id="3.40.50.720">
    <property type="entry name" value="NAD(P)-binding Rossmann-like Domain"/>
    <property type="match status" value="1"/>
</dbReference>
<dbReference type="InterPro" id="IPR053199">
    <property type="entry name" value="cDPG_synthetase-like"/>
</dbReference>
<evidence type="ECO:0000313" key="1">
    <source>
        <dbReference type="EMBL" id="TWJ26435.1"/>
    </source>
</evidence>
<keyword evidence="2" id="KW-1185">Reference proteome</keyword>
<dbReference type="PANTHER" id="PTHR42869">
    <property type="entry name" value="SLL0572 PROTEIN"/>
    <property type="match status" value="1"/>
</dbReference>
<sequence>MKPVRVIIMGAAGRDFHNFACCFRNNPAYSVVAFTAAQIPYIAQRRYPASLAGPLYPRGIPIRPEKELATLIRRHRVDQVVFAYSDISHAELMHTASRVLACGADFRLIGPNATMLKSRRPVVSVCAVRTGCGKSQVVRYFCDILVELGIRPVVVRHPMPYGDLATQAVERFSDDTDLDRFHCTIEEREEYEHLLAHGAVVYAGVDYRTILRRAEKEARLIIWDGGNNDLPFFRPDLEIVVADPLRPGHETSWYPGEVNLRRAGMVVINKVNAAKPAAVEAVVEAIRRGNPAAAVVRTESKVTAAEGERIKGKRVLVVEDGPTVTHGSMPSGAGLAAAGQYGAREVIDPRPWAIGSLKEVYGRYPHLGPVLPALGYRPEQVDELAATIAAVPCDLVLAATPIDLARLVRVETPILRVSYAIAETDGTPLREAFLGLLASVSFGTCRSPWPYSQQRQPAEKEADANQRR</sequence>